<dbReference type="AlphaFoldDB" id="A0A8C0U134"/>
<reference evidence="2" key="1">
    <citation type="submission" date="2025-08" db="UniProtKB">
        <authorList>
            <consortium name="Ensembl"/>
        </authorList>
    </citation>
    <scope>IDENTIFICATION</scope>
</reference>
<sequence length="98" mass="10245">ALQLPFASFSNSLSGHEALGTEERKRDSSASNSAPSVVTGLYCTPSSNRSHLFLPSTAGDFSSDTTLSACVRPGVIPSTESPFGLRKSRGVVVILFAL</sequence>
<evidence type="ECO:0000313" key="2">
    <source>
        <dbReference type="Ensembl" id="ENSCCEP00000000602.1"/>
    </source>
</evidence>
<keyword evidence="3" id="KW-1185">Reference proteome</keyword>
<accession>A0A8C0U134</accession>
<dbReference type="Ensembl" id="ENSCCET00000001067.1">
    <property type="protein sequence ID" value="ENSCCEP00000000602.1"/>
    <property type="gene ID" value="ENSCCEG00000000769.1"/>
</dbReference>
<protein>
    <submittedName>
        <fullName evidence="2">Uncharacterized protein</fullName>
    </submittedName>
</protein>
<feature type="region of interest" description="Disordered" evidence="1">
    <location>
        <begin position="1"/>
        <end position="37"/>
    </location>
</feature>
<organism evidence="2 3">
    <name type="scientific">Cyanistes caeruleus</name>
    <name type="common">Eurasian blue tit</name>
    <name type="synonym">Parus caeruleus</name>
    <dbReference type="NCBI Taxonomy" id="156563"/>
    <lineage>
        <taxon>Eukaryota</taxon>
        <taxon>Metazoa</taxon>
        <taxon>Chordata</taxon>
        <taxon>Craniata</taxon>
        <taxon>Vertebrata</taxon>
        <taxon>Euteleostomi</taxon>
        <taxon>Archelosauria</taxon>
        <taxon>Archosauria</taxon>
        <taxon>Dinosauria</taxon>
        <taxon>Saurischia</taxon>
        <taxon>Theropoda</taxon>
        <taxon>Coelurosauria</taxon>
        <taxon>Aves</taxon>
        <taxon>Neognathae</taxon>
        <taxon>Neoaves</taxon>
        <taxon>Telluraves</taxon>
        <taxon>Australaves</taxon>
        <taxon>Passeriformes</taxon>
        <taxon>Paridae</taxon>
        <taxon>Cyanistes</taxon>
    </lineage>
</organism>
<proteinExistence type="predicted"/>
<evidence type="ECO:0000313" key="3">
    <source>
        <dbReference type="Proteomes" id="UP000694410"/>
    </source>
</evidence>
<name>A0A8C0U134_CYACU</name>
<dbReference type="Proteomes" id="UP000694410">
    <property type="component" value="Unplaced"/>
</dbReference>
<evidence type="ECO:0000256" key="1">
    <source>
        <dbReference type="SAM" id="MobiDB-lite"/>
    </source>
</evidence>
<feature type="compositionally biased region" description="Basic and acidic residues" evidence="1">
    <location>
        <begin position="19"/>
        <end position="28"/>
    </location>
</feature>
<reference evidence="2" key="2">
    <citation type="submission" date="2025-09" db="UniProtKB">
        <authorList>
            <consortium name="Ensembl"/>
        </authorList>
    </citation>
    <scope>IDENTIFICATION</scope>
</reference>